<dbReference type="InterPro" id="IPR036249">
    <property type="entry name" value="Thioredoxin-like_sf"/>
</dbReference>
<dbReference type="EMBL" id="JAJHNU010000001">
    <property type="protein sequence ID" value="MDN4120446.1"/>
    <property type="molecule type" value="Genomic_DNA"/>
</dbReference>
<dbReference type="CDD" id="cd02968">
    <property type="entry name" value="SCO"/>
    <property type="match status" value="1"/>
</dbReference>
<reference evidence="4" key="1">
    <citation type="submission" date="2021-11" db="EMBL/GenBank/DDBJ databases">
        <title>Draft genome sequence of Alcaligenes endophyticus type strain CCUG 75668T.</title>
        <authorList>
            <person name="Salva-Serra F."/>
            <person name="Duran R.E."/>
            <person name="Seeger M."/>
            <person name="Moore E.R.B."/>
            <person name="Jaen-Luchoro D."/>
        </authorList>
    </citation>
    <scope>NUCLEOTIDE SEQUENCE</scope>
    <source>
        <strain evidence="4">CCUG 75668</strain>
    </source>
</reference>
<dbReference type="Pfam" id="PF02630">
    <property type="entry name" value="SCO1-SenC"/>
    <property type="match status" value="1"/>
</dbReference>
<dbReference type="SUPFAM" id="SSF52833">
    <property type="entry name" value="Thioredoxin-like"/>
    <property type="match status" value="1"/>
</dbReference>
<proteinExistence type="inferred from homology"/>
<evidence type="ECO:0000256" key="2">
    <source>
        <dbReference type="ARBA" id="ARBA00023008"/>
    </source>
</evidence>
<evidence type="ECO:0000256" key="1">
    <source>
        <dbReference type="ARBA" id="ARBA00010996"/>
    </source>
</evidence>
<keyword evidence="2" id="KW-0186">Copper</keyword>
<comment type="similarity">
    <text evidence="1">Belongs to the SCO1/2 family.</text>
</comment>
<organism evidence="4 5">
    <name type="scientific">Alcaligenes endophyticus</name>
    <dbReference type="NCBI Taxonomy" id="1929088"/>
    <lineage>
        <taxon>Bacteria</taxon>
        <taxon>Pseudomonadati</taxon>
        <taxon>Pseudomonadota</taxon>
        <taxon>Betaproteobacteria</taxon>
        <taxon>Burkholderiales</taxon>
        <taxon>Alcaligenaceae</taxon>
        <taxon>Alcaligenes</taxon>
    </lineage>
</organism>
<gene>
    <name evidence="4" type="ORF">LMS43_03980</name>
</gene>
<accession>A0ABT8EGN6</accession>
<evidence type="ECO:0000259" key="3">
    <source>
        <dbReference type="PROSITE" id="PS51352"/>
    </source>
</evidence>
<feature type="domain" description="Thioredoxin" evidence="3">
    <location>
        <begin position="39"/>
        <end position="203"/>
    </location>
</feature>
<name>A0ABT8EGN6_9BURK</name>
<dbReference type="RefSeq" id="WP_266122240.1">
    <property type="nucleotide sequence ID" value="NZ_JAJHNU010000001.1"/>
</dbReference>
<protein>
    <submittedName>
        <fullName evidence="4">SCO family protein</fullName>
    </submittedName>
</protein>
<dbReference type="InterPro" id="IPR003782">
    <property type="entry name" value="SCO1/SenC"/>
</dbReference>
<evidence type="ECO:0000313" key="5">
    <source>
        <dbReference type="Proteomes" id="UP001168613"/>
    </source>
</evidence>
<dbReference type="PROSITE" id="PS51352">
    <property type="entry name" value="THIOREDOXIN_2"/>
    <property type="match status" value="1"/>
</dbReference>
<comment type="caution">
    <text evidence="4">The sequence shown here is derived from an EMBL/GenBank/DDBJ whole genome shotgun (WGS) entry which is preliminary data.</text>
</comment>
<dbReference type="Gene3D" id="3.40.30.10">
    <property type="entry name" value="Glutaredoxin"/>
    <property type="match status" value="1"/>
</dbReference>
<sequence length="211" mass="23048">MRLLVCLLVVGALGFGALSHLTVGYTALTTEQARRNDVAKHPRQVSDVTVLTPGAAQVSLLDLMQQDGRFLLVNFIYTRCITLCLAMGAEMQQIQEAIIAAGQEDKIGLLSISFDPSDTPDRLQRYMHLMKAKPGVWNFVTMENGAQREQVLDDFGIIVIPAPYGEYEHNAAYHVVDAQGKLLRITDYGEPGLALSAVREILATSSAQDAS</sequence>
<dbReference type="InterPro" id="IPR013766">
    <property type="entry name" value="Thioredoxin_domain"/>
</dbReference>
<dbReference type="Proteomes" id="UP001168613">
    <property type="component" value="Unassembled WGS sequence"/>
</dbReference>
<keyword evidence="5" id="KW-1185">Reference proteome</keyword>
<evidence type="ECO:0000313" key="4">
    <source>
        <dbReference type="EMBL" id="MDN4120446.1"/>
    </source>
</evidence>